<feature type="region of interest" description="Disordered" evidence="1">
    <location>
        <begin position="34"/>
        <end position="54"/>
    </location>
</feature>
<name>L8WCQ0_THACA</name>
<comment type="caution">
    <text evidence="2">The sequence shown here is derived from an EMBL/GenBank/DDBJ whole genome shotgun (WGS) entry which is preliminary data.</text>
</comment>
<dbReference type="Proteomes" id="UP000011668">
    <property type="component" value="Unassembled WGS sequence"/>
</dbReference>
<keyword evidence="3" id="KW-1185">Reference proteome</keyword>
<proteinExistence type="predicted"/>
<organism evidence="2 3">
    <name type="scientific">Thanatephorus cucumeris (strain AG1-IA)</name>
    <name type="common">Rice sheath blight fungus</name>
    <name type="synonym">Rhizoctonia solani</name>
    <dbReference type="NCBI Taxonomy" id="983506"/>
    <lineage>
        <taxon>Eukaryota</taxon>
        <taxon>Fungi</taxon>
        <taxon>Dikarya</taxon>
        <taxon>Basidiomycota</taxon>
        <taxon>Agaricomycotina</taxon>
        <taxon>Agaricomycetes</taxon>
        <taxon>Cantharellales</taxon>
        <taxon>Ceratobasidiaceae</taxon>
        <taxon>Rhizoctonia</taxon>
        <taxon>Rhizoctonia solani AG-1</taxon>
    </lineage>
</organism>
<accession>L8WCQ0</accession>
<sequence length="111" mass="12552">MDTLMFWRSSINGFLRNYGTWGCPVTRALASNQQAFQTSKPEPRSFSEPMPLSDSRKPVLLRLRKSIPVNRPSSSNAGYCPREEVAIIYKKVIRGSKWVGLYAITGGKDKR</sequence>
<reference evidence="2 3" key="1">
    <citation type="journal article" date="2013" name="Nat. Commun.">
        <title>The evolution and pathogenic mechanisms of the rice sheath blight pathogen.</title>
        <authorList>
            <person name="Zheng A."/>
            <person name="Lin R."/>
            <person name="Xu L."/>
            <person name="Qin P."/>
            <person name="Tang C."/>
            <person name="Ai P."/>
            <person name="Zhang D."/>
            <person name="Liu Y."/>
            <person name="Sun Z."/>
            <person name="Feng H."/>
            <person name="Wang Y."/>
            <person name="Chen Y."/>
            <person name="Liang X."/>
            <person name="Fu R."/>
            <person name="Li Q."/>
            <person name="Zhang J."/>
            <person name="Yu X."/>
            <person name="Xie Z."/>
            <person name="Ding L."/>
            <person name="Guan P."/>
            <person name="Tang J."/>
            <person name="Liang Y."/>
            <person name="Wang S."/>
            <person name="Deng Q."/>
            <person name="Li S."/>
            <person name="Zhu J."/>
            <person name="Wang L."/>
            <person name="Liu H."/>
            <person name="Li P."/>
        </authorList>
    </citation>
    <scope>NUCLEOTIDE SEQUENCE [LARGE SCALE GENOMIC DNA]</scope>
    <source>
        <strain evidence="3">AG-1 IA</strain>
    </source>
</reference>
<evidence type="ECO:0000313" key="2">
    <source>
        <dbReference type="EMBL" id="ELU35725.1"/>
    </source>
</evidence>
<protein>
    <submittedName>
        <fullName evidence="2">Uncharacterized protein</fullName>
    </submittedName>
</protein>
<dbReference type="HOGENOM" id="CLU_2160118_0_0_1"/>
<evidence type="ECO:0000313" key="3">
    <source>
        <dbReference type="Proteomes" id="UP000011668"/>
    </source>
</evidence>
<dbReference type="EMBL" id="AFRT01005511">
    <property type="protein sequence ID" value="ELU35725.1"/>
    <property type="molecule type" value="Genomic_DNA"/>
</dbReference>
<gene>
    <name evidence="2" type="ORF">AG1IA_10245</name>
</gene>
<dbReference type="AlphaFoldDB" id="L8WCQ0"/>
<evidence type="ECO:0000256" key="1">
    <source>
        <dbReference type="SAM" id="MobiDB-lite"/>
    </source>
</evidence>